<protein>
    <recommendedName>
        <fullName evidence="1">Anhydro-N-acetylmuramic acid kinase</fullName>
        <ecNumber evidence="1">2.7.1.170</ecNumber>
    </recommendedName>
    <alternativeName>
        <fullName evidence="1">AnhMurNAc kinase</fullName>
    </alternativeName>
</protein>
<evidence type="ECO:0000256" key="1">
    <source>
        <dbReference type="HAMAP-Rule" id="MF_01270"/>
    </source>
</evidence>
<comment type="pathway">
    <text evidence="1">Cell wall biogenesis; peptidoglycan recycling.</text>
</comment>
<dbReference type="UniPathway" id="UPA00343"/>
<dbReference type="Gene3D" id="3.30.420.40">
    <property type="match status" value="2"/>
</dbReference>
<dbReference type="EC" id="2.7.1.170" evidence="1"/>
<dbReference type="GO" id="GO:0009254">
    <property type="term" value="P:peptidoglycan turnover"/>
    <property type="evidence" value="ECO:0007669"/>
    <property type="project" value="UniProtKB-UniRule"/>
</dbReference>
<keyword evidence="1" id="KW-0547">Nucleotide-binding</keyword>
<dbReference type="GO" id="GO:0097175">
    <property type="term" value="P:1,6-anhydro-N-acetyl-beta-muramic acid catabolic process"/>
    <property type="evidence" value="ECO:0007669"/>
    <property type="project" value="UniProtKB-UniRule"/>
</dbReference>
<dbReference type="HAMAP" id="MF_01270">
    <property type="entry name" value="AnhMurNAc_kinase"/>
    <property type="match status" value="1"/>
</dbReference>
<dbReference type="Proteomes" id="UP000886005">
    <property type="component" value="Unassembled WGS sequence"/>
</dbReference>
<organism evidence="2">
    <name type="scientific">Caldithrix abyssi</name>
    <dbReference type="NCBI Taxonomy" id="187145"/>
    <lineage>
        <taxon>Bacteria</taxon>
        <taxon>Pseudomonadati</taxon>
        <taxon>Calditrichota</taxon>
        <taxon>Calditrichia</taxon>
        <taxon>Calditrichales</taxon>
        <taxon>Calditrichaceae</taxon>
        <taxon>Caldithrix</taxon>
    </lineage>
</organism>
<dbReference type="GO" id="GO:0016301">
    <property type="term" value="F:kinase activity"/>
    <property type="evidence" value="ECO:0007669"/>
    <property type="project" value="UniProtKB-KW"/>
</dbReference>
<dbReference type="PANTHER" id="PTHR30605">
    <property type="entry name" value="ANHYDRO-N-ACETYLMURAMIC ACID KINASE"/>
    <property type="match status" value="1"/>
</dbReference>
<evidence type="ECO:0000313" key="2">
    <source>
        <dbReference type="EMBL" id="HED10740.1"/>
    </source>
</evidence>
<dbReference type="InterPro" id="IPR043129">
    <property type="entry name" value="ATPase_NBD"/>
</dbReference>
<name>A0A7V1PUQ4_CALAY</name>
<proteinExistence type="inferred from homology"/>
<accession>A0A7V1PUQ4</accession>
<dbReference type="UniPathway" id="UPA00544"/>
<comment type="function">
    <text evidence="1">Catalyzes the specific phosphorylation of 1,6-anhydro-N-acetylmuramic acid (anhMurNAc) with the simultaneous cleavage of the 1,6-anhydro ring, generating MurNAc-6-P. Is required for the utilization of anhMurNAc either imported from the medium or derived from its own cell wall murein, and thus plays a role in cell wall recycling.</text>
</comment>
<dbReference type="InterPro" id="IPR005338">
    <property type="entry name" value="Anhydro_N_Ac-Mur_kinase"/>
</dbReference>
<keyword evidence="1" id="KW-0119">Carbohydrate metabolism</keyword>
<keyword evidence="1" id="KW-0067">ATP-binding</keyword>
<comment type="caution">
    <text evidence="2">The sequence shown here is derived from an EMBL/GenBank/DDBJ whole genome shotgun (WGS) entry which is preliminary data.</text>
</comment>
<dbReference type="GO" id="GO:0016773">
    <property type="term" value="F:phosphotransferase activity, alcohol group as acceptor"/>
    <property type="evidence" value="ECO:0007669"/>
    <property type="project" value="UniProtKB-UniRule"/>
</dbReference>
<comment type="similarity">
    <text evidence="1">Belongs to the anhydro-N-acetylmuramic acid kinase family.</text>
</comment>
<dbReference type="EMBL" id="DRLD01000237">
    <property type="protein sequence ID" value="HED10740.1"/>
    <property type="molecule type" value="Genomic_DNA"/>
</dbReference>
<gene>
    <name evidence="1" type="primary">anmK</name>
    <name evidence="2" type="ORF">ENJ10_08630</name>
</gene>
<comment type="pathway">
    <text evidence="1">Amino-sugar metabolism; 1,6-anhydro-N-acetylmuramate degradation.</text>
</comment>
<feature type="binding site" evidence="1">
    <location>
        <begin position="18"/>
        <end position="25"/>
    </location>
    <ligand>
        <name>ATP</name>
        <dbReference type="ChEBI" id="CHEBI:30616"/>
    </ligand>
</feature>
<dbReference type="PANTHER" id="PTHR30605:SF0">
    <property type="entry name" value="ANHYDRO-N-ACETYLMURAMIC ACID KINASE"/>
    <property type="match status" value="1"/>
</dbReference>
<keyword evidence="1 2" id="KW-0808">Transferase</keyword>
<dbReference type="CDD" id="cd24050">
    <property type="entry name" value="ASKHA_NBD_ANMK"/>
    <property type="match status" value="1"/>
</dbReference>
<dbReference type="PROSITE" id="PS51257">
    <property type="entry name" value="PROKAR_LIPOPROTEIN"/>
    <property type="match status" value="1"/>
</dbReference>
<comment type="catalytic activity">
    <reaction evidence="1">
        <text>1,6-anhydro-N-acetyl-beta-muramate + ATP + H2O = N-acetyl-D-muramate 6-phosphate + ADP + H(+)</text>
        <dbReference type="Rhea" id="RHEA:24952"/>
        <dbReference type="ChEBI" id="CHEBI:15377"/>
        <dbReference type="ChEBI" id="CHEBI:15378"/>
        <dbReference type="ChEBI" id="CHEBI:30616"/>
        <dbReference type="ChEBI" id="CHEBI:58690"/>
        <dbReference type="ChEBI" id="CHEBI:58722"/>
        <dbReference type="ChEBI" id="CHEBI:456216"/>
        <dbReference type="EC" id="2.7.1.170"/>
    </reaction>
</comment>
<dbReference type="Pfam" id="PF03702">
    <property type="entry name" value="AnmK"/>
    <property type="match status" value="1"/>
</dbReference>
<keyword evidence="1 2" id="KW-0418">Kinase</keyword>
<dbReference type="GO" id="GO:0006040">
    <property type="term" value="P:amino sugar metabolic process"/>
    <property type="evidence" value="ECO:0007669"/>
    <property type="project" value="InterPro"/>
</dbReference>
<reference evidence="2" key="1">
    <citation type="journal article" date="2020" name="mSystems">
        <title>Genome- and Community-Level Interaction Insights into Carbon Utilization and Element Cycling Functions of Hydrothermarchaeota in Hydrothermal Sediment.</title>
        <authorList>
            <person name="Zhou Z."/>
            <person name="Liu Y."/>
            <person name="Xu W."/>
            <person name="Pan J."/>
            <person name="Luo Z.H."/>
            <person name="Li M."/>
        </authorList>
    </citation>
    <scope>NUCLEOTIDE SEQUENCE [LARGE SCALE GENOMIC DNA]</scope>
    <source>
        <strain evidence="2">HyVt-456</strain>
    </source>
</reference>
<dbReference type="GO" id="GO:0005524">
    <property type="term" value="F:ATP binding"/>
    <property type="evidence" value="ECO:0007669"/>
    <property type="project" value="UniProtKB-UniRule"/>
</dbReference>
<dbReference type="SUPFAM" id="SSF53067">
    <property type="entry name" value="Actin-like ATPase domain"/>
    <property type="match status" value="1"/>
</dbReference>
<sequence>MLRLSDKMELTCLGLMSGTSCDGLDIACVRFGPGPGPVMEVLHAESYDYPPDLREQLLSFIKRGRADFSTVSTVNFALARLWSDRIGIFLRDHGFKPEDIDYIGSHGQTVWHQPRAVEWAGVATASTWQIGDPSVLAALCGIPVVGDFRPADMALGGQGAPLVPYFDHIFFAGSGQNVVSINIGGISNLTYIPADGDMAGSVAFDCGAGNMLIDAACRYYFNRSYDKDGQYASAGKISGELTTALEEWDAFRRQPLPKSTGREDYDGRFVEKIIKKADSLNLPGRDVLATLTRYAADTINEAVERFVLPLGQVDAMYVAGGGAKNPLLMEALGNNRFGAEVAATDERGLPAEFKEAVAFALFARQTVMGRAINVPEATGASRREICGKICEVLR</sequence>
<dbReference type="NCBIfam" id="NF007148">
    <property type="entry name" value="PRK09585.3-2"/>
    <property type="match status" value="1"/>
</dbReference>
<dbReference type="AlphaFoldDB" id="A0A7V1PUQ4"/>